<dbReference type="AlphaFoldDB" id="A0AAD4MRP6"/>
<evidence type="ECO:0000313" key="3">
    <source>
        <dbReference type="Proteomes" id="UP001201812"/>
    </source>
</evidence>
<keyword evidence="3" id="KW-1185">Reference proteome</keyword>
<keyword evidence="1" id="KW-0732">Signal</keyword>
<name>A0AAD4MRP6_9BILA</name>
<sequence>MMLSFLVTVALMSAVVLSSGGKAPADANAVGHQMTEQDRYIEIAKHLGEVWSKLLLARVLSDNSDFSGDCRTAAGKVQELADEITNHYGMNVGNMKEKARIALGKIEFLKSEYPSLKSDKDHKPSDSRIAGYVNEMIENSDEILEKIGGLPDPKHAKNGGH</sequence>
<feature type="chain" id="PRO_5042070198" evidence="1">
    <location>
        <begin position="19"/>
        <end position="161"/>
    </location>
</feature>
<protein>
    <submittedName>
        <fullName evidence="2">Uncharacterized protein</fullName>
    </submittedName>
</protein>
<comment type="caution">
    <text evidence="2">The sequence shown here is derived from an EMBL/GenBank/DDBJ whole genome shotgun (WGS) entry which is preliminary data.</text>
</comment>
<evidence type="ECO:0000256" key="1">
    <source>
        <dbReference type="SAM" id="SignalP"/>
    </source>
</evidence>
<accession>A0AAD4MRP6</accession>
<feature type="signal peptide" evidence="1">
    <location>
        <begin position="1"/>
        <end position="18"/>
    </location>
</feature>
<proteinExistence type="predicted"/>
<gene>
    <name evidence="2" type="ORF">DdX_14514</name>
</gene>
<dbReference type="EMBL" id="JAKKPZ010000073">
    <property type="protein sequence ID" value="KAI1704013.1"/>
    <property type="molecule type" value="Genomic_DNA"/>
</dbReference>
<evidence type="ECO:0000313" key="2">
    <source>
        <dbReference type="EMBL" id="KAI1704013.1"/>
    </source>
</evidence>
<dbReference type="Proteomes" id="UP001201812">
    <property type="component" value="Unassembled WGS sequence"/>
</dbReference>
<organism evidence="2 3">
    <name type="scientific">Ditylenchus destructor</name>
    <dbReference type="NCBI Taxonomy" id="166010"/>
    <lineage>
        <taxon>Eukaryota</taxon>
        <taxon>Metazoa</taxon>
        <taxon>Ecdysozoa</taxon>
        <taxon>Nematoda</taxon>
        <taxon>Chromadorea</taxon>
        <taxon>Rhabditida</taxon>
        <taxon>Tylenchina</taxon>
        <taxon>Tylenchomorpha</taxon>
        <taxon>Sphaerularioidea</taxon>
        <taxon>Anguinidae</taxon>
        <taxon>Anguininae</taxon>
        <taxon>Ditylenchus</taxon>
    </lineage>
</organism>
<reference evidence="2" key="1">
    <citation type="submission" date="2022-01" db="EMBL/GenBank/DDBJ databases">
        <title>Genome Sequence Resource for Two Populations of Ditylenchus destructor, the Migratory Endoparasitic Phytonematode.</title>
        <authorList>
            <person name="Zhang H."/>
            <person name="Lin R."/>
            <person name="Xie B."/>
        </authorList>
    </citation>
    <scope>NUCLEOTIDE SEQUENCE</scope>
    <source>
        <strain evidence="2">BazhouSP</strain>
    </source>
</reference>